<dbReference type="AlphaFoldDB" id="A0AAU9RNG9"/>
<organism evidence="1 2">
    <name type="scientific">Thlaspi arvense</name>
    <name type="common">Field penny-cress</name>
    <dbReference type="NCBI Taxonomy" id="13288"/>
    <lineage>
        <taxon>Eukaryota</taxon>
        <taxon>Viridiplantae</taxon>
        <taxon>Streptophyta</taxon>
        <taxon>Embryophyta</taxon>
        <taxon>Tracheophyta</taxon>
        <taxon>Spermatophyta</taxon>
        <taxon>Magnoliopsida</taxon>
        <taxon>eudicotyledons</taxon>
        <taxon>Gunneridae</taxon>
        <taxon>Pentapetalae</taxon>
        <taxon>rosids</taxon>
        <taxon>malvids</taxon>
        <taxon>Brassicales</taxon>
        <taxon>Brassicaceae</taxon>
        <taxon>Thlaspideae</taxon>
        <taxon>Thlaspi</taxon>
    </lineage>
</organism>
<reference evidence="1 2" key="1">
    <citation type="submission" date="2022-03" db="EMBL/GenBank/DDBJ databases">
        <authorList>
            <person name="Nunn A."/>
            <person name="Chopra R."/>
            <person name="Nunn A."/>
            <person name="Contreras Garrido A."/>
        </authorList>
    </citation>
    <scope>NUCLEOTIDE SEQUENCE [LARGE SCALE GENOMIC DNA]</scope>
</reference>
<sequence>MVRLLRSCLPSNNRVCLSTVIESLIPPEIDLGFSLVVKFDADLDPTKEGLLFLGSALSSLNKCVSRLCARTYDMGRNSLKPYFHSAYVLFSV</sequence>
<accession>A0AAU9RNG9</accession>
<protein>
    <submittedName>
        <fullName evidence="1">Uncharacterized protein</fullName>
    </submittedName>
</protein>
<dbReference type="Proteomes" id="UP000836841">
    <property type="component" value="Chromosome 2"/>
</dbReference>
<dbReference type="EMBL" id="OU466858">
    <property type="protein sequence ID" value="CAH2046520.1"/>
    <property type="molecule type" value="Genomic_DNA"/>
</dbReference>
<name>A0AAU9RNG9_THLAR</name>
<gene>
    <name evidence="1" type="ORF">TAV2_LOCUS7162</name>
</gene>
<proteinExistence type="predicted"/>
<evidence type="ECO:0000313" key="1">
    <source>
        <dbReference type="EMBL" id="CAH2046520.1"/>
    </source>
</evidence>
<evidence type="ECO:0000313" key="2">
    <source>
        <dbReference type="Proteomes" id="UP000836841"/>
    </source>
</evidence>
<keyword evidence="2" id="KW-1185">Reference proteome</keyword>